<evidence type="ECO:0000313" key="2">
    <source>
        <dbReference type="EMBL" id="SFC23300.1"/>
    </source>
</evidence>
<dbReference type="RefSeq" id="WP_072878983.1">
    <property type="nucleotide sequence ID" value="NZ_FOKU01000007.1"/>
</dbReference>
<evidence type="ECO:0000313" key="4">
    <source>
        <dbReference type="Proteomes" id="UP000184031"/>
    </source>
</evidence>
<evidence type="ECO:0000259" key="1">
    <source>
        <dbReference type="PROSITE" id="PS50042"/>
    </source>
</evidence>
<evidence type="ECO:0000313" key="3">
    <source>
        <dbReference type="EMBL" id="SHK73040.1"/>
    </source>
</evidence>
<dbReference type="PROSITE" id="PS50042">
    <property type="entry name" value="CNMP_BINDING_3"/>
    <property type="match status" value="1"/>
</dbReference>
<accession>A0A1M6UUX9</accession>
<organism evidence="3 4">
    <name type="scientific">Flagellimonas taeanensis</name>
    <dbReference type="NCBI Taxonomy" id="1005926"/>
    <lineage>
        <taxon>Bacteria</taxon>
        <taxon>Pseudomonadati</taxon>
        <taxon>Bacteroidota</taxon>
        <taxon>Flavobacteriia</taxon>
        <taxon>Flavobacteriales</taxon>
        <taxon>Flavobacteriaceae</taxon>
        <taxon>Flagellimonas</taxon>
    </lineage>
</organism>
<dbReference type="InterPro" id="IPR000595">
    <property type="entry name" value="cNMP-bd_dom"/>
</dbReference>
<name>A0A1M6UUX9_9FLAO</name>
<dbReference type="InterPro" id="IPR014710">
    <property type="entry name" value="RmlC-like_jellyroll"/>
</dbReference>
<dbReference type="STRING" id="1055723.SAMN05216293_1786"/>
<sequence>MSVRPTLMEALKSEEHLQSIKRELTRHEYILTPGQVENNIYFIEEGALRLFYVSKNAEHDIRFGYTGNIITSLGSFLSGKTSEYYIQAIRKTILYQVPKKAFIQFVESDIQSLKEYSQLMEQLALQQLERELDLMTDSPLERYNRVLERSPKLFQEIPLKYIASYLRMTPETLSRLRNQ</sequence>
<dbReference type="OrthoDB" id="792939at2"/>
<gene>
    <name evidence="2" type="ORF">SAMN04487891_107219</name>
    <name evidence="3" type="ORF">SAMN05216293_1786</name>
</gene>
<dbReference type="InterPro" id="IPR018490">
    <property type="entry name" value="cNMP-bd_dom_sf"/>
</dbReference>
<proteinExistence type="predicted"/>
<dbReference type="Proteomes" id="UP000184031">
    <property type="component" value="Unassembled WGS sequence"/>
</dbReference>
<dbReference type="SUPFAM" id="SSF51206">
    <property type="entry name" value="cAMP-binding domain-like"/>
    <property type="match status" value="1"/>
</dbReference>
<reference evidence="3 4" key="1">
    <citation type="submission" date="2016-11" db="EMBL/GenBank/DDBJ databases">
        <authorList>
            <person name="Varghese N."/>
            <person name="Submissions S."/>
        </authorList>
    </citation>
    <scope>NUCLEOTIDE SEQUENCE [LARGE SCALE GENOMIC DNA]</scope>
    <source>
        <strain evidence="3 4">CGMCC 1.12174</strain>
        <strain evidence="2 5">DSM 26351</strain>
    </source>
</reference>
<comment type="caution">
    <text evidence="3">The sequence shown here is derived from an EMBL/GenBank/DDBJ whole genome shotgun (WGS) entry which is preliminary data.</text>
</comment>
<keyword evidence="5" id="KW-1185">Reference proteome</keyword>
<feature type="domain" description="Cyclic nucleotide-binding" evidence="1">
    <location>
        <begin position="1"/>
        <end position="106"/>
    </location>
</feature>
<evidence type="ECO:0000313" key="5">
    <source>
        <dbReference type="Proteomes" id="UP000198940"/>
    </source>
</evidence>
<dbReference type="Gene3D" id="2.60.120.10">
    <property type="entry name" value="Jelly Rolls"/>
    <property type="match status" value="1"/>
</dbReference>
<dbReference type="EMBL" id="FRAT01000004">
    <property type="protein sequence ID" value="SHK73040.1"/>
    <property type="molecule type" value="Genomic_DNA"/>
</dbReference>
<dbReference type="Pfam" id="PF00027">
    <property type="entry name" value="cNMP_binding"/>
    <property type="match status" value="1"/>
</dbReference>
<protein>
    <submittedName>
        <fullName evidence="3">cAMP-binding domain of CRP or a regulatory subunit of cAMP-dependent protein kinases</fullName>
    </submittedName>
</protein>
<dbReference type="AlphaFoldDB" id="A0A1M6UUX9"/>
<dbReference type="Proteomes" id="UP000198940">
    <property type="component" value="Unassembled WGS sequence"/>
</dbReference>
<dbReference type="EMBL" id="FOKU01000007">
    <property type="protein sequence ID" value="SFC23300.1"/>
    <property type="molecule type" value="Genomic_DNA"/>
</dbReference>